<evidence type="ECO:0000256" key="1">
    <source>
        <dbReference type="SAM" id="Coils"/>
    </source>
</evidence>
<keyword evidence="4" id="KW-1185">Reference proteome</keyword>
<evidence type="ECO:0000256" key="2">
    <source>
        <dbReference type="SAM" id="MobiDB-lite"/>
    </source>
</evidence>
<sequence length="203" mass="22493">MGNMVHRAEPFTAEELSYLSSLPAVESVRSGRIRYSSVFKRECMRRYLAGESPARIFSEAGLPSSLIGYKRIERAISRWRQIASDAGINSPSDGERLSDGQWEEMFRRREEAAMIFRYGPRARAVGRAGDHDRDGDGRHDGDGSPDGLLDGSFDGSEASSSLRSAEIADTLIVQQAHYIADLEARIRSLEAQVAELKEQLAAQ</sequence>
<keyword evidence="1" id="KW-0175">Coiled coil</keyword>
<evidence type="ECO:0000313" key="4">
    <source>
        <dbReference type="Proteomes" id="UP000231451"/>
    </source>
</evidence>
<reference evidence="3 4" key="1">
    <citation type="submission" date="2017-10" db="EMBL/GenBank/DDBJ databases">
        <title>Draft genome sequences of strains TRE 1, TRE 9, TRE H and TRI 7, isolated from tamarins, belonging to four potential novel Bifidobacterium species.</title>
        <authorList>
            <person name="Mattarelli P."/>
            <person name="Modesto M."/>
            <person name="Puglisi E."/>
            <person name="Morelli L."/>
            <person name="Spezio C."/>
            <person name="Bonetti A."/>
            <person name="Sandri C."/>
        </authorList>
    </citation>
    <scope>NUCLEOTIDE SEQUENCE [LARGE SCALE GENOMIC DNA]</scope>
    <source>
        <strain evidence="4">TRI7</strain>
    </source>
</reference>
<feature type="coiled-coil region" evidence="1">
    <location>
        <begin position="172"/>
        <end position="199"/>
    </location>
</feature>
<protein>
    <submittedName>
        <fullName evidence="3">Uncharacterized protein</fullName>
    </submittedName>
</protein>
<gene>
    <name evidence="3" type="ORF">CSQ87_04670</name>
</gene>
<dbReference type="Proteomes" id="UP000231451">
    <property type="component" value="Unassembled WGS sequence"/>
</dbReference>
<feature type="compositionally biased region" description="Basic and acidic residues" evidence="2">
    <location>
        <begin position="128"/>
        <end position="142"/>
    </location>
</feature>
<evidence type="ECO:0000313" key="3">
    <source>
        <dbReference type="EMBL" id="PJM75313.1"/>
    </source>
</evidence>
<accession>A0A2M9HES5</accession>
<proteinExistence type="predicted"/>
<dbReference type="AlphaFoldDB" id="A0A2M9HES5"/>
<feature type="region of interest" description="Disordered" evidence="2">
    <location>
        <begin position="125"/>
        <end position="157"/>
    </location>
</feature>
<feature type="compositionally biased region" description="Low complexity" evidence="2">
    <location>
        <begin position="145"/>
        <end position="156"/>
    </location>
</feature>
<organism evidence="3 4">
    <name type="scientific">Bifidobacterium simiarum</name>
    <dbReference type="NCBI Taxonomy" id="2045441"/>
    <lineage>
        <taxon>Bacteria</taxon>
        <taxon>Bacillati</taxon>
        <taxon>Actinomycetota</taxon>
        <taxon>Actinomycetes</taxon>
        <taxon>Bifidobacteriales</taxon>
        <taxon>Bifidobacteriaceae</taxon>
        <taxon>Bifidobacterium</taxon>
    </lineage>
</organism>
<comment type="caution">
    <text evidence="3">The sequence shown here is derived from an EMBL/GenBank/DDBJ whole genome shotgun (WGS) entry which is preliminary data.</text>
</comment>
<dbReference type="EMBL" id="PEBK01000004">
    <property type="protein sequence ID" value="PJM75313.1"/>
    <property type="molecule type" value="Genomic_DNA"/>
</dbReference>
<name>A0A2M9HES5_9BIFI</name>